<gene>
    <name evidence="1" type="ORF">L248_0667</name>
</gene>
<proteinExistence type="predicted"/>
<dbReference type="Proteomes" id="UP000030647">
    <property type="component" value="Unassembled WGS sequence"/>
</dbReference>
<protein>
    <submittedName>
        <fullName evidence="1">Uncharacterized protein</fullName>
    </submittedName>
</protein>
<accession>U4TS68</accession>
<dbReference type="AlphaFoldDB" id="U4TS68"/>
<keyword evidence="2" id="KW-1185">Reference proteome</keyword>
<dbReference type="STRING" id="1231336.L248_0667"/>
<name>U4TS68_9LACO</name>
<organism evidence="1 2">
    <name type="scientific">Schleiferilactobacillus shenzhenensis LY-73</name>
    <dbReference type="NCBI Taxonomy" id="1231336"/>
    <lineage>
        <taxon>Bacteria</taxon>
        <taxon>Bacillati</taxon>
        <taxon>Bacillota</taxon>
        <taxon>Bacilli</taxon>
        <taxon>Lactobacillales</taxon>
        <taxon>Lactobacillaceae</taxon>
        <taxon>Schleiferilactobacillus</taxon>
    </lineage>
</organism>
<sequence length="74" mass="8709">MKLMFAIGIKVNNRIMYLGSPDHERFRYGLHRFPTDAKTFETSAEAKQFADNYFTHSSRWEIVPLPKQETSDIQ</sequence>
<dbReference type="eggNOG" id="ENOG5030BDJ">
    <property type="taxonomic scope" value="Bacteria"/>
</dbReference>
<dbReference type="HOGENOM" id="CLU_2683288_0_0_9"/>
<dbReference type="EMBL" id="KI271593">
    <property type="protein sequence ID" value="ERL64748.1"/>
    <property type="molecule type" value="Genomic_DNA"/>
</dbReference>
<reference evidence="2" key="1">
    <citation type="journal article" date="2013" name="Genome Announc.">
        <title>Whole-Genome Sequencing of Lactobacillus shenzhenensis Strain LY-73T.</title>
        <authorList>
            <person name="Lin Z."/>
            <person name="Liu Z."/>
            <person name="Yang R."/>
            <person name="Zou Y."/>
            <person name="Wan D."/>
            <person name="Chen J."/>
            <person name="Guo M."/>
            <person name="Zhao J."/>
            <person name="Fang C."/>
            <person name="Yang R."/>
            <person name="Liu F."/>
        </authorList>
    </citation>
    <scope>NUCLEOTIDE SEQUENCE [LARGE SCALE GENOMIC DNA]</scope>
    <source>
        <strain evidence="2">LY-73</strain>
    </source>
</reference>
<evidence type="ECO:0000313" key="2">
    <source>
        <dbReference type="Proteomes" id="UP000030647"/>
    </source>
</evidence>
<evidence type="ECO:0000313" key="1">
    <source>
        <dbReference type="EMBL" id="ERL64748.1"/>
    </source>
</evidence>